<name>A0A6P2XI21_BURL3</name>
<proteinExistence type="predicted"/>
<evidence type="ECO:0000313" key="2">
    <source>
        <dbReference type="Proteomes" id="UP000494260"/>
    </source>
</evidence>
<evidence type="ECO:0000313" key="1">
    <source>
        <dbReference type="EMBL" id="VWD09320.1"/>
    </source>
</evidence>
<dbReference type="AlphaFoldDB" id="A0A6P2XI21"/>
<gene>
    <name evidence="1" type="ORF">BLA18109_05113</name>
</gene>
<dbReference type="Proteomes" id="UP000494260">
    <property type="component" value="Unassembled WGS sequence"/>
</dbReference>
<accession>A0A6P2XI21</accession>
<dbReference type="EMBL" id="CABVQH010000019">
    <property type="protein sequence ID" value="VWD09320.1"/>
    <property type="molecule type" value="Genomic_DNA"/>
</dbReference>
<dbReference type="RefSeq" id="WP_174953022.1">
    <property type="nucleotide sequence ID" value="NZ_CABVQH010000019.1"/>
</dbReference>
<sequence>MLIFPFSGATYATAFRHCVLIFLGQEQADWPEISSKFSDWAKSNVVPPRTLLVASITHAQLLAKAIKGGNATGHTDILAKGELTIAGFDCSGRIVEIGESDTSNELDLTRCFACAIEEFMRRASQRGDVVVAAPPGFFFAKQSERYASHFLRAESLLSSTNEIELLSIALLPRFSKFCEQEQSSPTIRIFIDSMAIWPVAQMLTQLHCAEAKDGRRYAIESFHGYEGLADWEPLPDAAFVIVSASTSGGLEAKVRKKLGRSKNVPVVTLIGLQPDGQDERCAADELQSSCLFRVPRKLIGEPALDGLREEFMPDVTSLPAGAESVRVIGERFLSHNNRPRLVRMAHKSLAQKDKRQLAELAEARIVLAGRRKDVGSKWWSLSLDISALMARYIGADADGECKLREWIRNYAAPGPTVIIYPRDLGSGEPHNERLAHRIENLLKERAPGTDTRVIDHMELESPNEDLRTFLESAAAIIASPIISNGFVFKQISAMLRIVQRTGPRLYIALAVLPESDVRLKELASDIGSNSADSAYRFKHGFTLPVGRIDKAIQWDKEAALLDEFIEICDSDNVDVPPRLLQRSEAMRAPAGLTDELTFIPSARGEPLPISAGFLLWDVDHPLEGNDLGAGVLLTVATFLEASRRARSGDPETSLRSGVFQQTLIEPATFTRFNDGAIQAALLRAAYPSELDYAADRAASRDMARLIAKFIELHNSPAGSAAPEFILALRLKKLILHRDDFPAIERACSSLSGWLAVLARPFSQRT</sequence>
<organism evidence="1 2">
    <name type="scientific">Burkholderia lata (strain ATCC 17760 / DSM 23089 / LMG 22485 / NCIMB 9086 / R18194 / 383)</name>
    <dbReference type="NCBI Taxonomy" id="482957"/>
    <lineage>
        <taxon>Bacteria</taxon>
        <taxon>Pseudomonadati</taxon>
        <taxon>Pseudomonadota</taxon>
        <taxon>Betaproteobacteria</taxon>
        <taxon>Burkholderiales</taxon>
        <taxon>Burkholderiaceae</taxon>
        <taxon>Burkholderia</taxon>
        <taxon>Burkholderia cepacia complex</taxon>
    </lineage>
</organism>
<protein>
    <submittedName>
        <fullName evidence="1">Uncharacterized protein</fullName>
    </submittedName>
</protein>
<reference evidence="1 2" key="1">
    <citation type="submission" date="2019-09" db="EMBL/GenBank/DDBJ databases">
        <authorList>
            <person name="Depoorter E."/>
        </authorList>
    </citation>
    <scope>NUCLEOTIDE SEQUENCE [LARGE SCALE GENOMIC DNA]</scope>
    <source>
        <strain evidence="1">R-18109</strain>
    </source>
</reference>